<dbReference type="InterPro" id="IPR041831">
    <property type="entry name" value="YhcR_MPP"/>
</dbReference>
<dbReference type="Pfam" id="PF02872">
    <property type="entry name" value="5_nucleotid_C"/>
    <property type="match status" value="1"/>
</dbReference>
<dbReference type="InterPro" id="IPR006179">
    <property type="entry name" value="5_nucleotidase/apyrase"/>
</dbReference>
<evidence type="ECO:0000313" key="6">
    <source>
        <dbReference type="EMBL" id="EFE68602.2"/>
    </source>
</evidence>
<proteinExistence type="inferred from homology"/>
<organism evidence="6 7">
    <name type="scientific">Streptomyces viridosporus (strain ATCC 14672 / DSM 40746 / JCM 4963 / KCTC 9882 / NRRL B-12104 / FH 1290)</name>
    <name type="common">Streptomyces ghanaensis</name>
    <dbReference type="NCBI Taxonomy" id="566461"/>
    <lineage>
        <taxon>Bacteria</taxon>
        <taxon>Bacillati</taxon>
        <taxon>Actinomycetota</taxon>
        <taxon>Actinomycetes</taxon>
        <taxon>Kitasatosporales</taxon>
        <taxon>Streptomycetaceae</taxon>
        <taxon>Streptomyces</taxon>
    </lineage>
</organism>
<dbReference type="InterPro" id="IPR004843">
    <property type="entry name" value="Calcineurin-like_PHP"/>
</dbReference>
<dbReference type="FunFam" id="3.60.21.10:FF:000070">
    <property type="entry name" value="5`-nucleotidase family protein"/>
    <property type="match status" value="1"/>
</dbReference>
<feature type="region of interest" description="Disordered" evidence="3">
    <location>
        <begin position="64"/>
        <end position="125"/>
    </location>
</feature>
<dbReference type="eggNOG" id="COG0737">
    <property type="taxonomic scope" value="Bacteria"/>
</dbReference>
<evidence type="ECO:0000256" key="3">
    <source>
        <dbReference type="SAM" id="MobiDB-lite"/>
    </source>
</evidence>
<keyword evidence="2" id="KW-0378">Hydrolase</keyword>
<dbReference type="GO" id="GO:0008253">
    <property type="term" value="F:5'-nucleotidase activity"/>
    <property type="evidence" value="ECO:0007669"/>
    <property type="project" value="TreeGrafter"/>
</dbReference>
<reference evidence="7" key="1">
    <citation type="submission" date="2008-12" db="EMBL/GenBank/DDBJ databases">
        <title>Annotation of Streptomyces ghanaensis ATCC 14672.</title>
        <authorList>
            <consortium name="The Broad Institute Genome Sequencing Platform"/>
            <consortium name="Broad Institute Microbial Sequencing Center"/>
            <person name="Fischbach M."/>
            <person name="Ward D."/>
            <person name="Young S."/>
            <person name="Kodira C.D."/>
            <person name="Zeng Q."/>
            <person name="Koehrsen M."/>
            <person name="Godfrey P."/>
            <person name="Alvarado L."/>
            <person name="Berlin A.M."/>
            <person name="Borenstein D."/>
            <person name="Chen Z."/>
            <person name="Engels R."/>
            <person name="Freedman E."/>
            <person name="Gellesch M."/>
            <person name="Goldberg J."/>
            <person name="Griggs A."/>
            <person name="Gujja S."/>
            <person name="Heiman D.I."/>
            <person name="Hepburn T.A."/>
            <person name="Howarth C."/>
            <person name="Jen D."/>
            <person name="Larson L."/>
            <person name="Lewis B."/>
            <person name="Mehta T."/>
            <person name="Park D."/>
            <person name="Pearson M."/>
            <person name="Roberts A."/>
            <person name="Saif S."/>
            <person name="Shea T.D."/>
            <person name="Shenoy N."/>
            <person name="Sisk P."/>
            <person name="Stolte C."/>
            <person name="Sykes S.N."/>
            <person name="Walk T."/>
            <person name="White J."/>
            <person name="Yandava C."/>
            <person name="Straight P."/>
            <person name="Clardy J."/>
            <person name="Hung D."/>
            <person name="Kolter R."/>
            <person name="Mekalanos J."/>
            <person name="Walker S."/>
            <person name="Walsh C.T."/>
            <person name="Wieland B.L.C."/>
            <person name="Ilzarbe M."/>
            <person name="Galagan J."/>
            <person name="Nusbaum C."/>
            <person name="Birren B."/>
        </authorList>
    </citation>
    <scope>NUCLEOTIDE SEQUENCE [LARGE SCALE GENOMIC DNA]</scope>
    <source>
        <strain evidence="7">ATCC 14672 / DSM 40746 / JCM 4963 / KCTC 9882 / NRRL B-12104 / FH 1290</strain>
    </source>
</reference>
<dbReference type="PANTHER" id="PTHR11575:SF24">
    <property type="entry name" value="5'-NUCLEOTIDASE"/>
    <property type="match status" value="1"/>
</dbReference>
<dbReference type="SUPFAM" id="SSF56300">
    <property type="entry name" value="Metallo-dependent phosphatases"/>
    <property type="match status" value="1"/>
</dbReference>
<keyword evidence="2" id="KW-0547">Nucleotide-binding</keyword>
<dbReference type="InterPro" id="IPR029052">
    <property type="entry name" value="Metallo-depent_PP-like"/>
</dbReference>
<evidence type="ECO:0000256" key="1">
    <source>
        <dbReference type="ARBA" id="ARBA00022729"/>
    </source>
</evidence>
<name>D5ZT89_STRV1</name>
<feature type="domain" description="Calcineurin-like phosphoesterase" evidence="4">
    <location>
        <begin position="94"/>
        <end position="349"/>
    </location>
</feature>
<dbReference type="EMBL" id="DS999641">
    <property type="protein sequence ID" value="EFE68602.2"/>
    <property type="molecule type" value="Genomic_DNA"/>
</dbReference>
<dbReference type="GO" id="GO:0008768">
    <property type="term" value="F:UDP-sugar diphosphatase activity"/>
    <property type="evidence" value="ECO:0007669"/>
    <property type="project" value="TreeGrafter"/>
</dbReference>
<dbReference type="InterPro" id="IPR008334">
    <property type="entry name" value="5'-Nucleotdase_C"/>
</dbReference>
<dbReference type="Gene3D" id="3.90.780.10">
    <property type="entry name" value="5'-Nucleotidase, C-terminal domain"/>
    <property type="match status" value="1"/>
</dbReference>
<sequence>MPCRATRVDPRLRRYPLGPTGGRMPATSPAHQQHLRRRRRTNRLLATAAGVLTAGALAAAALPGSASAGENGGGKGKPHGHHPGRYQDVQLLSFNDLHGNLEPPTGSSGRVNEIQPDGTTKDVDAGGVEYLATHLREARKGNRYSITAAGGDMVGASPLLSGLFHDEPTVEALNGLGLDVSSVGNHEFDEGAQELARLQNGGCHPTDGCYTDKEFKGADFPYLAANVLDEKTKKPLLEPYWVWKKQGVRIGFIGVTLEGTPNIVSAEGVKGLSFKDEVETINKYAKELQRQGVKSIVALIHEGGFPASSSYNYDCDSPGAGDGISGPIADIAENVSPQVDALVTGHTHAAYVCTIPDPAGKPRTVTSAASFGRLYTDTTLTYDRATGDIARTAVKSANHVVTRDVPKAPDMTALIGKWSTLAAPIGNRPIGHISGDIGRDGTESPLGDLIADAQLAHGRTLDPETDLALMNPGGIRASLTYAASGAEGDGVVTFAEAFTVQPFANTVNLQDFTGAQLIQALKEQVSGPNQAAPKILQVSDGLTYTLDLTRTGADRVVTDSIRLNGEPVDPAATYRVATNSFLAGGGDGFPTLGEGTNDLVGADDLAALEQYLTANSSATDPIDPPKADRITIVR</sequence>
<protein>
    <submittedName>
        <fullName evidence="6">5'-nucleotidase</fullName>
    </submittedName>
</protein>
<dbReference type="Proteomes" id="UP000003824">
    <property type="component" value="Unassembled WGS sequence"/>
</dbReference>
<keyword evidence="1" id="KW-0732">Signal</keyword>
<dbReference type="Gene3D" id="3.60.21.10">
    <property type="match status" value="1"/>
</dbReference>
<dbReference type="GO" id="GO:0000166">
    <property type="term" value="F:nucleotide binding"/>
    <property type="evidence" value="ECO:0007669"/>
    <property type="project" value="UniProtKB-KW"/>
</dbReference>
<evidence type="ECO:0000259" key="5">
    <source>
        <dbReference type="Pfam" id="PF02872"/>
    </source>
</evidence>
<dbReference type="PANTHER" id="PTHR11575">
    <property type="entry name" value="5'-NUCLEOTIDASE-RELATED"/>
    <property type="match status" value="1"/>
</dbReference>
<feature type="domain" description="5'-Nucleotidase C-terminal" evidence="5">
    <location>
        <begin position="430"/>
        <end position="593"/>
    </location>
</feature>
<dbReference type="Pfam" id="PF00149">
    <property type="entry name" value="Metallophos"/>
    <property type="match status" value="1"/>
</dbReference>
<accession>D5ZT89</accession>
<feature type="compositionally biased region" description="Basic and acidic residues" evidence="3">
    <location>
        <begin position="1"/>
        <end position="12"/>
    </location>
</feature>
<dbReference type="GO" id="GO:0030288">
    <property type="term" value="C:outer membrane-bounded periplasmic space"/>
    <property type="evidence" value="ECO:0007669"/>
    <property type="project" value="TreeGrafter"/>
</dbReference>
<dbReference type="AlphaFoldDB" id="D5ZT89"/>
<dbReference type="InterPro" id="IPR036907">
    <property type="entry name" value="5'-Nucleotdase_C_sf"/>
</dbReference>
<dbReference type="CDD" id="cd07412">
    <property type="entry name" value="MPP_YhcR_N"/>
    <property type="match status" value="1"/>
</dbReference>
<evidence type="ECO:0000313" key="7">
    <source>
        <dbReference type="Proteomes" id="UP000003824"/>
    </source>
</evidence>
<feature type="region of interest" description="Disordered" evidence="3">
    <location>
        <begin position="1"/>
        <end position="38"/>
    </location>
</feature>
<gene>
    <name evidence="6" type="ORF">SSFG_03846</name>
</gene>
<comment type="similarity">
    <text evidence="2">Belongs to the 5'-nucleotidase family.</text>
</comment>
<evidence type="ECO:0000259" key="4">
    <source>
        <dbReference type="Pfam" id="PF00149"/>
    </source>
</evidence>
<dbReference type="GO" id="GO:0009166">
    <property type="term" value="P:nucleotide catabolic process"/>
    <property type="evidence" value="ECO:0007669"/>
    <property type="project" value="InterPro"/>
</dbReference>
<dbReference type="PRINTS" id="PR01607">
    <property type="entry name" value="APYRASEFAMLY"/>
</dbReference>
<dbReference type="SUPFAM" id="SSF55816">
    <property type="entry name" value="5'-nucleotidase (syn. UDP-sugar hydrolase), C-terminal domain"/>
    <property type="match status" value="1"/>
</dbReference>
<evidence type="ECO:0000256" key="2">
    <source>
        <dbReference type="RuleBase" id="RU362119"/>
    </source>
</evidence>